<dbReference type="PRINTS" id="PR00377">
    <property type="entry name" value="IMPHPHTASES"/>
</dbReference>
<dbReference type="Gene3D" id="3.30.540.10">
    <property type="entry name" value="Fructose-1,6-Bisphosphatase, subunit A, domain 1"/>
    <property type="match status" value="1"/>
</dbReference>
<keyword evidence="1" id="KW-0479">Metal-binding</keyword>
<dbReference type="EMBL" id="JBHSSN010000014">
    <property type="protein sequence ID" value="MFC6323405.1"/>
    <property type="molecule type" value="Genomic_DNA"/>
</dbReference>
<dbReference type="SUPFAM" id="SSF56655">
    <property type="entry name" value="Carbohydrate phosphatase"/>
    <property type="match status" value="1"/>
</dbReference>
<proteinExistence type="predicted"/>
<name>A0ABW1UX17_9LACO</name>
<keyword evidence="3" id="KW-0460">Magnesium</keyword>
<dbReference type="PANTHER" id="PTHR20854">
    <property type="entry name" value="INOSITOL MONOPHOSPHATASE"/>
    <property type="match status" value="1"/>
</dbReference>
<evidence type="ECO:0000313" key="4">
    <source>
        <dbReference type="EMBL" id="MFC6323405.1"/>
    </source>
</evidence>
<keyword evidence="5" id="KW-1185">Reference proteome</keyword>
<comment type="caution">
    <text evidence="4">The sequence shown here is derived from an EMBL/GenBank/DDBJ whole genome shotgun (WGS) entry which is preliminary data.</text>
</comment>
<organism evidence="4 5">
    <name type="scientific">Companilactobacillus baiquanensis</name>
    <dbReference type="NCBI Taxonomy" id="2486005"/>
    <lineage>
        <taxon>Bacteria</taxon>
        <taxon>Bacillati</taxon>
        <taxon>Bacillota</taxon>
        <taxon>Bacilli</taxon>
        <taxon>Lactobacillales</taxon>
        <taxon>Lactobacillaceae</taxon>
        <taxon>Companilactobacillus</taxon>
    </lineage>
</organism>
<dbReference type="PROSITE" id="PS00629">
    <property type="entry name" value="IMP_1"/>
    <property type="match status" value="1"/>
</dbReference>
<dbReference type="PANTHER" id="PTHR20854:SF4">
    <property type="entry name" value="INOSITOL-1-MONOPHOSPHATASE-RELATED"/>
    <property type="match status" value="1"/>
</dbReference>
<sequence>MKIDIKEMDEYLVKLLRTVGDNLVVDSAKDKSVDTKSSRIDLVTNFDKSTEKWLVGEIKKKYPDSTIVSEEGYGDVVNDMSGLVFFVDPIDGTMNFVKRRDDFASMIGVYLDGKPFLGAIIDVVKSEIYHGGPDYGIFRNEEEVTSPKNQSLPEGLVDISWPMVMADKFNSQAVVKKSSGLRIYGSAGIIFEHLIFGREVLYMSYLAPWDLAAGRVLCESLGLEVATIDDSPVNMLKSQVVIVGTKKVISEVLRTVKK</sequence>
<dbReference type="InterPro" id="IPR000760">
    <property type="entry name" value="Inositol_monophosphatase-like"/>
</dbReference>
<accession>A0ABW1UX17</accession>
<reference evidence="5" key="1">
    <citation type="journal article" date="2019" name="Int. J. Syst. Evol. Microbiol.">
        <title>The Global Catalogue of Microorganisms (GCM) 10K type strain sequencing project: providing services to taxonomists for standard genome sequencing and annotation.</title>
        <authorList>
            <consortium name="The Broad Institute Genomics Platform"/>
            <consortium name="The Broad Institute Genome Sequencing Center for Infectious Disease"/>
            <person name="Wu L."/>
            <person name="Ma J."/>
        </authorList>
    </citation>
    <scope>NUCLEOTIDE SEQUENCE [LARGE SCALE GENOMIC DNA]</scope>
    <source>
        <strain evidence="5">CCM 8895</strain>
    </source>
</reference>
<dbReference type="Gene3D" id="3.40.190.80">
    <property type="match status" value="1"/>
</dbReference>
<protein>
    <submittedName>
        <fullName evidence="4">Inositol monophosphatase family protein</fullName>
    </submittedName>
</protein>
<dbReference type="CDD" id="cd01637">
    <property type="entry name" value="IMPase_like"/>
    <property type="match status" value="1"/>
</dbReference>
<dbReference type="InterPro" id="IPR020583">
    <property type="entry name" value="Inositol_monoP_metal-BS"/>
</dbReference>
<gene>
    <name evidence="4" type="ORF">ACFP1F_06620</name>
</gene>
<evidence type="ECO:0000256" key="3">
    <source>
        <dbReference type="ARBA" id="ARBA00022842"/>
    </source>
</evidence>
<dbReference type="RefSeq" id="WP_125592250.1">
    <property type="nucleotide sequence ID" value="NZ_JBHSSN010000014.1"/>
</dbReference>
<evidence type="ECO:0000256" key="2">
    <source>
        <dbReference type="ARBA" id="ARBA00022801"/>
    </source>
</evidence>
<keyword evidence="2" id="KW-0378">Hydrolase</keyword>
<evidence type="ECO:0000313" key="5">
    <source>
        <dbReference type="Proteomes" id="UP001596186"/>
    </source>
</evidence>
<dbReference type="Proteomes" id="UP001596186">
    <property type="component" value="Unassembled WGS sequence"/>
</dbReference>
<evidence type="ECO:0000256" key="1">
    <source>
        <dbReference type="ARBA" id="ARBA00022723"/>
    </source>
</evidence>
<dbReference type="Pfam" id="PF00459">
    <property type="entry name" value="Inositol_P"/>
    <property type="match status" value="1"/>
</dbReference>